<evidence type="ECO:0000313" key="3">
    <source>
        <dbReference type="Proteomes" id="UP000316614"/>
    </source>
</evidence>
<dbReference type="PANTHER" id="PTHR32063:SF0">
    <property type="entry name" value="SWARMING MOTILITY PROTEIN SWRC"/>
    <property type="match status" value="1"/>
</dbReference>
<organism evidence="2 3">
    <name type="scientific">Echinicola soli</name>
    <dbReference type="NCBI Taxonomy" id="2591634"/>
    <lineage>
        <taxon>Bacteria</taxon>
        <taxon>Pseudomonadati</taxon>
        <taxon>Bacteroidota</taxon>
        <taxon>Cytophagia</taxon>
        <taxon>Cytophagales</taxon>
        <taxon>Cyclobacteriaceae</taxon>
        <taxon>Echinicola</taxon>
    </lineage>
</organism>
<keyword evidence="1" id="KW-0472">Membrane</keyword>
<feature type="transmembrane region" description="Helical" evidence="1">
    <location>
        <begin position="443"/>
        <end position="469"/>
    </location>
</feature>
<feature type="transmembrane region" description="Helical" evidence="1">
    <location>
        <begin position="998"/>
        <end position="1027"/>
    </location>
</feature>
<evidence type="ECO:0000256" key="1">
    <source>
        <dbReference type="SAM" id="Phobius"/>
    </source>
</evidence>
<dbReference type="GO" id="GO:0005886">
    <property type="term" value="C:plasma membrane"/>
    <property type="evidence" value="ECO:0007669"/>
    <property type="project" value="TreeGrafter"/>
</dbReference>
<dbReference type="Gene3D" id="3.30.70.1430">
    <property type="entry name" value="Multidrug efflux transporter AcrB pore domain"/>
    <property type="match status" value="2"/>
</dbReference>
<dbReference type="InterPro" id="IPR001036">
    <property type="entry name" value="Acrflvin-R"/>
</dbReference>
<protein>
    <submittedName>
        <fullName evidence="2">Efflux RND transporter permease subunit</fullName>
    </submittedName>
</protein>
<feature type="transmembrane region" description="Helical" evidence="1">
    <location>
        <begin position="973"/>
        <end position="992"/>
    </location>
</feature>
<keyword evidence="1" id="KW-0812">Transmembrane</keyword>
<feature type="transmembrane region" description="Helical" evidence="1">
    <location>
        <begin position="508"/>
        <end position="526"/>
    </location>
</feature>
<dbReference type="Gene3D" id="3.30.70.1440">
    <property type="entry name" value="Multidrug efflux transporter AcrB pore domain"/>
    <property type="match status" value="1"/>
</dbReference>
<dbReference type="KEGG" id="echi:FKX85_08310"/>
<dbReference type="Gene3D" id="1.20.1640.10">
    <property type="entry name" value="Multidrug efflux transporter AcrB transmembrane domain"/>
    <property type="match status" value="3"/>
</dbReference>
<dbReference type="PANTHER" id="PTHR32063">
    <property type="match status" value="1"/>
</dbReference>
<keyword evidence="3" id="KW-1185">Reference proteome</keyword>
<gene>
    <name evidence="2" type="ORF">FKX85_08310</name>
</gene>
<dbReference type="AlphaFoldDB" id="A0A514CGY7"/>
<feature type="transmembrane region" description="Helical" evidence="1">
    <location>
        <begin position="352"/>
        <end position="373"/>
    </location>
</feature>
<dbReference type="EMBL" id="CP041253">
    <property type="protein sequence ID" value="QDH79040.1"/>
    <property type="molecule type" value="Genomic_DNA"/>
</dbReference>
<feature type="transmembrane region" description="Helical" evidence="1">
    <location>
        <begin position="878"/>
        <end position="896"/>
    </location>
</feature>
<dbReference type="Proteomes" id="UP000316614">
    <property type="component" value="Chromosome"/>
</dbReference>
<dbReference type="OrthoDB" id="9809409at2"/>
<feature type="transmembrane region" description="Helical" evidence="1">
    <location>
        <begin position="903"/>
        <end position="926"/>
    </location>
</feature>
<feature type="transmembrane region" description="Helical" evidence="1">
    <location>
        <begin position="379"/>
        <end position="400"/>
    </location>
</feature>
<dbReference type="GO" id="GO:0042910">
    <property type="term" value="F:xenobiotic transmembrane transporter activity"/>
    <property type="evidence" value="ECO:0007669"/>
    <property type="project" value="TreeGrafter"/>
</dbReference>
<dbReference type="Gene3D" id="3.30.70.1320">
    <property type="entry name" value="Multidrug efflux transporter AcrB pore domain like"/>
    <property type="match status" value="1"/>
</dbReference>
<dbReference type="InterPro" id="IPR027463">
    <property type="entry name" value="AcrB_DN_DC_subdom"/>
</dbReference>
<accession>A0A514CGY7</accession>
<dbReference type="SUPFAM" id="SSF82693">
    <property type="entry name" value="Multidrug efflux transporter AcrB pore domain, PN1, PN2, PC1 and PC2 subdomains"/>
    <property type="match status" value="1"/>
</dbReference>
<sequence>MSSFRITISFFVLAIIGFALVPRLTVELNPREQQPVLSISFGVPQAAPELVEKLGTAPLEGLFSQLSELKKIESVSNYNSGQITLRFDKHTDMEFKKFEVASLIRQVYPSLDQKVGYPLIYQSAQRNEEPPILQYSINAPFAPFEIKKVTEDVLKSVLTRFDEVEEIQVYGANDLQLYVTYDIQKLQALGLTRSMLTGVLRNAFGTGYPGMAVNHQGEALFIQLDRSLTSLEQLENLRIISRGGKDIYLRDLARLTLEEAEPSRYYRINGNNSVTMGITSRPGVNKVVLAKKLREAVEQAGELLPSGYDVRLEQDDTEYLSKELHKIYQRSGLSILILVVFIFLINRNWRYLTVLFLGIVVNLSVTGIILYALGTHLHLYSIAGLTISFGLIVDNAIIMIDHLHKHRNRKVFLALLAASLTTIAALLMVFLLPEEDQRNLTDFAVVVAVMLAVSLLVALLFTPAMYGLLFGEEARKGRKLTLPQLRKRAVLFRRYFGMIGFVARFRKTLVMLLVLLFGLPIFYLPAKWEEQDWYNKTIGSTVYQEDIRPYVDKALGGSLRMFVRGVFEKSGYREAAQTRLYVNIRLPFGNTLDQMDFIVREFEEFLKGVKGVDKFVSSVSSGQHASITITFEDAYENSALPYQLKGRLSVKATDWSGANWSIYGVGQGFSAGPGGKGIPSFTVMMKGYNFDELERQSELLAEKLLRHKRIQEVNTNERMGYRERTSEEFVLRFDQQQLALQRVNQYEVISALEAVSKPTRTSLHLSLDDTNYGVMVREEDSEVFSRFDLEETTLISGEDRMFKVSSLGTLEKETTTNSLHKEDRQYIRRVAFEYMGSRKFGSEYLDEVLEEMKASMPIGYSAETSSYYWGYDKAKRQYALLLVLIVAIFFICGVLFENLKQPFYIIAVIPIAFIGLFLIFSLFDFYFDQGGYAAFVMLGGLAVNAAIFIVNDLNNRQTGRYNRNVLKSVAGKAIPILLTVLSTCFGLIPFIMEGQNEIFWFSLAIGTIGGLVFSMVGVFLALPVFLWRNKSERTAKRTSSSKM</sequence>
<feature type="transmembrane region" description="Helical" evidence="1">
    <location>
        <begin position="327"/>
        <end position="345"/>
    </location>
</feature>
<evidence type="ECO:0000313" key="2">
    <source>
        <dbReference type="EMBL" id="QDH79040.1"/>
    </source>
</evidence>
<feature type="transmembrane region" description="Helical" evidence="1">
    <location>
        <begin position="412"/>
        <end position="431"/>
    </location>
</feature>
<name>A0A514CGY7_9BACT</name>
<dbReference type="RefSeq" id="WP_141614292.1">
    <property type="nucleotide sequence ID" value="NZ_CP041253.1"/>
</dbReference>
<dbReference type="PRINTS" id="PR00702">
    <property type="entry name" value="ACRIFLAVINRP"/>
</dbReference>
<keyword evidence="1" id="KW-1133">Transmembrane helix</keyword>
<dbReference type="Gene3D" id="3.30.2090.10">
    <property type="entry name" value="Multidrug efflux transporter AcrB TolC docking domain, DN and DC subdomains"/>
    <property type="match status" value="2"/>
</dbReference>
<dbReference type="Pfam" id="PF00873">
    <property type="entry name" value="ACR_tran"/>
    <property type="match status" value="2"/>
</dbReference>
<dbReference type="SUPFAM" id="SSF82714">
    <property type="entry name" value="Multidrug efflux transporter AcrB TolC docking domain, DN and DC subdomains"/>
    <property type="match status" value="1"/>
</dbReference>
<proteinExistence type="predicted"/>
<dbReference type="SUPFAM" id="SSF82866">
    <property type="entry name" value="Multidrug efflux transporter AcrB transmembrane domain"/>
    <property type="match status" value="2"/>
</dbReference>
<feature type="transmembrane region" description="Helical" evidence="1">
    <location>
        <begin position="932"/>
        <end position="953"/>
    </location>
</feature>
<reference evidence="2 3" key="1">
    <citation type="submission" date="2019-06" db="EMBL/GenBank/DDBJ databases">
        <title>Echinicola alkalisoli sp. nov. isolated from saline soil.</title>
        <authorList>
            <person name="Sun J.-Q."/>
            <person name="Xu L."/>
        </authorList>
    </citation>
    <scope>NUCLEOTIDE SEQUENCE [LARGE SCALE GENOMIC DNA]</scope>
    <source>
        <strain evidence="2 3">LN3S3</strain>
    </source>
</reference>